<proteinExistence type="predicted"/>
<sequence>MREEAVQLWPCRVKRMPATAPSMALSRSASPITIIGLLPPSSRVTGISLSAARCEMIFPVSTEPVKVTLPTPGWVTRGAPHPGPSPDRMLRTPAGRTWFMTWMTRRAASGASSADLTMTAFPATSAGAILSAIRYSGTFHGMMAPTTPIGSRWVKVSIFGGRTVRLQLDASPP</sequence>
<evidence type="ECO:0000313" key="1">
    <source>
        <dbReference type="EMBL" id="CAA49825.1"/>
    </source>
</evidence>
<accession>Q43901</accession>
<reference evidence="1" key="1">
    <citation type="journal article" date="1994" name="J. Bacteriol.">
        <title>Molecular cloning and sequencing of an operon, carRS of Azospirillum brasilense, that codes for a novel two-component regulatory system: demonstration of a positive regulatory role of carR for global control of carbohydrate catabolism.</title>
        <authorList>
            <person name="Chattopadhyay S."/>
            <person name="Mukherjee A."/>
            <person name="Ghosh S."/>
        </authorList>
    </citation>
    <scope>NUCLEOTIDE SEQUENCE</scope>
</reference>
<protein>
    <submittedName>
        <fullName evidence="1">CarR gene</fullName>
    </submittedName>
</protein>
<organism evidence="1">
    <name type="scientific">Azospirillum brasilense</name>
    <dbReference type="NCBI Taxonomy" id="192"/>
    <lineage>
        <taxon>Bacteria</taxon>
        <taxon>Pseudomonadati</taxon>
        <taxon>Pseudomonadota</taxon>
        <taxon>Alphaproteobacteria</taxon>
        <taxon>Rhodospirillales</taxon>
        <taxon>Azospirillaceae</taxon>
        <taxon>Azospirillum</taxon>
    </lineage>
</organism>
<name>Q43901_AZOBR</name>
<dbReference type="EMBL" id="X70360">
    <property type="protein sequence ID" value="CAA49825.1"/>
    <property type="molecule type" value="Genomic_DNA"/>
</dbReference>
<dbReference type="AlphaFoldDB" id="Q43901"/>